<feature type="domain" description="DUF6473" evidence="1">
    <location>
        <begin position="1"/>
        <end position="291"/>
    </location>
</feature>
<comment type="caution">
    <text evidence="3">The sequence shown here is derived from an EMBL/GenBank/DDBJ whole genome shotgun (WGS) entry which is preliminary data.</text>
</comment>
<dbReference type="OrthoDB" id="7838347at2"/>
<sequence length="296" mass="31918">MSVAGSFQGALEYFPCRYGRSRLLFRGPKRALDAPYVAFLGGAETFGRFVKAPFPALVESALAERAEISENAGGEAEGATALPCVNLGVVNAGIDLYLGDPAVLNLAARAELCVIQVMGAQNMSNRFYGVHPRRNDRFLRASDRLQQLFPEVDFTEFHFTLHMLGRLREISEARFAEVTAELRLAWVARMKHLLTLLGGRAVLLWAAGHTPPDTHVNALSPAPLFIERGMLEALRPRAAALLDRPLSAASMGAGTEGMVFADFDAGAAAEALSPAAHAEIAEALHPTLTRLLAQRA</sequence>
<organism evidence="3">
    <name type="scientific">Alloyangia mangrovi</name>
    <dbReference type="NCBI Taxonomy" id="1779329"/>
    <lineage>
        <taxon>Bacteria</taxon>
        <taxon>Pseudomonadati</taxon>
        <taxon>Pseudomonadota</taxon>
        <taxon>Alphaproteobacteria</taxon>
        <taxon>Rhodobacterales</taxon>
        <taxon>Roseobacteraceae</taxon>
        <taxon>Alloyangia</taxon>
    </lineage>
</organism>
<evidence type="ECO:0000313" key="3">
    <source>
        <dbReference type="EMBL" id="PBD17813.1"/>
    </source>
</evidence>
<name>A0A2A3JRM9_9RHOB</name>
<proteinExistence type="predicted"/>
<dbReference type="EMBL" id="NTHN01000316">
    <property type="protein sequence ID" value="PBD17813.1"/>
    <property type="molecule type" value="Genomic_DNA"/>
</dbReference>
<dbReference type="InterPro" id="IPR045524">
    <property type="entry name" value="DUF6473"/>
</dbReference>
<accession>A0A2A3JRM9</accession>
<evidence type="ECO:0000313" key="2">
    <source>
        <dbReference type="EMBL" id="MCT4371477.1"/>
    </source>
</evidence>
<reference evidence="3" key="1">
    <citation type="submission" date="2017-09" db="EMBL/GenBank/DDBJ databases">
        <title>Yangia sp. SAOS 153D whole genome sequencing.</title>
        <authorList>
            <person name="Verma A."/>
            <person name="Krishnamurthi S."/>
        </authorList>
    </citation>
    <scope>NUCLEOTIDE SEQUENCE [LARGE SCALE GENOMIC DNA]</scope>
    <source>
        <strain evidence="3">SAOS 153D</strain>
    </source>
</reference>
<dbReference type="RefSeq" id="WP_095883512.1">
    <property type="nucleotide sequence ID" value="NZ_NTHN02000026.1"/>
</dbReference>
<dbReference type="Proteomes" id="UP000217448">
    <property type="component" value="Unassembled WGS sequence"/>
</dbReference>
<gene>
    <name evidence="2" type="ORF">CLG85_014575</name>
    <name evidence="3" type="ORF">CLG85_18110</name>
</gene>
<dbReference type="AlphaFoldDB" id="A0A2A3JRM9"/>
<dbReference type="EMBL" id="NTHN02000026">
    <property type="protein sequence ID" value="MCT4371477.1"/>
    <property type="molecule type" value="Genomic_DNA"/>
</dbReference>
<dbReference type="Pfam" id="PF20078">
    <property type="entry name" value="DUF6473"/>
    <property type="match status" value="1"/>
</dbReference>
<reference evidence="2" key="3">
    <citation type="submission" date="2024-05" db="EMBL/GenBank/DDBJ databases">
        <title>Yangia mangrovi SAOS 153D genome.</title>
        <authorList>
            <person name="Verma A."/>
            <person name="Pal Y."/>
            <person name="Sundharam S."/>
            <person name="Bisht B."/>
            <person name="Srinivasan K."/>
        </authorList>
    </citation>
    <scope>NUCLEOTIDE SEQUENCE</scope>
    <source>
        <strain evidence="2">SAOS 153D</strain>
    </source>
</reference>
<evidence type="ECO:0000313" key="4">
    <source>
        <dbReference type="Proteomes" id="UP000217448"/>
    </source>
</evidence>
<evidence type="ECO:0000259" key="1">
    <source>
        <dbReference type="Pfam" id="PF20078"/>
    </source>
</evidence>
<keyword evidence="4" id="KW-1185">Reference proteome</keyword>
<reference evidence="4" key="2">
    <citation type="submission" date="2023-07" db="EMBL/GenBank/DDBJ databases">
        <title>Yangia mangrovi SAOS 153D genome.</title>
        <authorList>
            <person name="Verma A."/>
            <person name="Pal Y."/>
            <person name="Sundharam S."/>
            <person name="Bisht B."/>
            <person name="Srinivasan K."/>
        </authorList>
    </citation>
    <scope>NUCLEOTIDE SEQUENCE [LARGE SCALE GENOMIC DNA]</scope>
    <source>
        <strain evidence="4">SAOS 153D</strain>
    </source>
</reference>
<protein>
    <recommendedName>
        <fullName evidence="1">DUF6473 domain-containing protein</fullName>
    </recommendedName>
</protein>